<keyword evidence="5" id="KW-0539">Nucleus</keyword>
<evidence type="ECO:0000256" key="3">
    <source>
        <dbReference type="ARBA" id="ARBA00023125"/>
    </source>
</evidence>
<keyword evidence="4" id="KW-0804">Transcription</keyword>
<dbReference type="CDD" id="cd11405">
    <property type="entry name" value="bHLHzip_MLXIP_like"/>
    <property type="match status" value="1"/>
</dbReference>
<comment type="caution">
    <text evidence="9">The sequence shown here is derived from an EMBL/GenBank/DDBJ whole genome shotgun (WGS) entry which is preliminary data.</text>
</comment>
<dbReference type="EMBL" id="JAEAOA010000708">
    <property type="protein sequence ID" value="KAK3593889.1"/>
    <property type="molecule type" value="Genomic_DNA"/>
</dbReference>
<dbReference type="Proteomes" id="UP001195483">
    <property type="component" value="Unassembled WGS sequence"/>
</dbReference>
<sequence>MQVSPLSLELSLFDFEEDNRFMFHDNRNKLEEVFFTNGESDSPDEVFDPLDTDETSVPITAQTSPPAKKCGRPANPIPRHKRESHIKAEYKRRDKIQKGFDTLKSLVPELKESSNCKESKASMLFKTAHHVVRLKADCARQQNEISALRHELEVLGNETHCLQNNLPENGLVKVESPPCKMDTLYQDYIKTQTEKNWKFWIFTFFIRPLYKSYRTAMATSSTMADFTHAVQNWTRENLTLVNLRPGFLSALRKISTQTSIMTCPQKLQEEAMLNCVDPHVVPEPDDPINPVTFSTPTSPRKAQVTPANSEQQLATKIGSSPPVSAVPSPGRSASPLVQSSVMPKMISQVTKAAGHPTINSLPVIHVGLDVDSHDSSIPIEMPSFDDHTFSTLVECFISSSTQSSSSAPGSYMQIENQELPTSKLHDNQMMVSSYPSACYSQVLMGSQVFSVASCTTHSCTPSAIDIKDFKPENIVTTTITNTQFPMAVDQPGSEESINEIDYLLSELYTKPSVIPNTVCHHEHSESMELEEISLDGVTPTVFTTAQPTIISPHHTAHFPPHNTFPAGSGFITTHNGYERKPNVSSLLMQILGDDSHNSDSASPYPFSTPISKCKLTNS</sequence>
<evidence type="ECO:0000256" key="6">
    <source>
        <dbReference type="SAM" id="Coils"/>
    </source>
</evidence>
<reference evidence="9" key="1">
    <citation type="journal article" date="2021" name="Genome Biol. Evol.">
        <title>A High-Quality Reference Genome for a Parasitic Bivalve with Doubly Uniparental Inheritance (Bivalvia: Unionida).</title>
        <authorList>
            <person name="Smith C.H."/>
        </authorList>
    </citation>
    <scope>NUCLEOTIDE SEQUENCE</scope>
    <source>
        <strain evidence="9">CHS0354</strain>
    </source>
</reference>
<comment type="subcellular location">
    <subcellularLocation>
        <location evidence="1">Nucleus</location>
    </subcellularLocation>
</comment>
<feature type="domain" description="BHLH" evidence="8">
    <location>
        <begin position="80"/>
        <end position="134"/>
    </location>
</feature>
<feature type="compositionally biased region" description="Low complexity" evidence="7">
    <location>
        <begin position="318"/>
        <end position="335"/>
    </location>
</feature>
<dbReference type="GO" id="GO:0000981">
    <property type="term" value="F:DNA-binding transcription factor activity, RNA polymerase II-specific"/>
    <property type="evidence" value="ECO:0007669"/>
    <property type="project" value="TreeGrafter"/>
</dbReference>
<feature type="compositionally biased region" description="Polar residues" evidence="7">
    <location>
        <begin position="292"/>
        <end position="314"/>
    </location>
</feature>
<evidence type="ECO:0000256" key="7">
    <source>
        <dbReference type="SAM" id="MobiDB-lite"/>
    </source>
</evidence>
<dbReference type="GO" id="GO:0005634">
    <property type="term" value="C:nucleus"/>
    <property type="evidence" value="ECO:0007669"/>
    <property type="project" value="UniProtKB-SubCell"/>
</dbReference>
<keyword evidence="3" id="KW-0238">DNA-binding</keyword>
<dbReference type="InterPro" id="IPR036638">
    <property type="entry name" value="HLH_DNA-bd_sf"/>
</dbReference>
<keyword evidence="6" id="KW-0175">Coiled coil</keyword>
<name>A0AAE0SL28_9BIVA</name>
<evidence type="ECO:0000259" key="8">
    <source>
        <dbReference type="PROSITE" id="PS50888"/>
    </source>
</evidence>
<keyword evidence="10" id="KW-1185">Reference proteome</keyword>
<dbReference type="GO" id="GO:0046983">
    <property type="term" value="F:protein dimerization activity"/>
    <property type="evidence" value="ECO:0007669"/>
    <property type="project" value="InterPro"/>
</dbReference>
<evidence type="ECO:0000256" key="4">
    <source>
        <dbReference type="ARBA" id="ARBA00023163"/>
    </source>
</evidence>
<dbReference type="AlphaFoldDB" id="A0AAE0SL28"/>
<organism evidence="9 10">
    <name type="scientific">Potamilus streckersoni</name>
    <dbReference type="NCBI Taxonomy" id="2493646"/>
    <lineage>
        <taxon>Eukaryota</taxon>
        <taxon>Metazoa</taxon>
        <taxon>Spiralia</taxon>
        <taxon>Lophotrochozoa</taxon>
        <taxon>Mollusca</taxon>
        <taxon>Bivalvia</taxon>
        <taxon>Autobranchia</taxon>
        <taxon>Heteroconchia</taxon>
        <taxon>Palaeoheterodonta</taxon>
        <taxon>Unionida</taxon>
        <taxon>Unionoidea</taxon>
        <taxon>Unionidae</taxon>
        <taxon>Ambleminae</taxon>
        <taxon>Lampsilini</taxon>
        <taxon>Potamilus</taxon>
    </lineage>
</organism>
<dbReference type="Pfam" id="PF00010">
    <property type="entry name" value="HLH"/>
    <property type="match status" value="1"/>
</dbReference>
<accession>A0AAE0SL28</accession>
<proteinExistence type="predicted"/>
<evidence type="ECO:0000256" key="1">
    <source>
        <dbReference type="ARBA" id="ARBA00004123"/>
    </source>
</evidence>
<evidence type="ECO:0000313" key="10">
    <source>
        <dbReference type="Proteomes" id="UP001195483"/>
    </source>
</evidence>
<dbReference type="PANTHER" id="PTHR15741:SF37">
    <property type="entry name" value="LD38259P"/>
    <property type="match status" value="1"/>
</dbReference>
<dbReference type="GO" id="GO:0000978">
    <property type="term" value="F:RNA polymerase II cis-regulatory region sequence-specific DNA binding"/>
    <property type="evidence" value="ECO:0007669"/>
    <property type="project" value="TreeGrafter"/>
</dbReference>
<evidence type="ECO:0000256" key="2">
    <source>
        <dbReference type="ARBA" id="ARBA00023015"/>
    </source>
</evidence>
<protein>
    <recommendedName>
        <fullName evidence="8">BHLH domain-containing protein</fullName>
    </recommendedName>
</protein>
<evidence type="ECO:0000313" key="9">
    <source>
        <dbReference type="EMBL" id="KAK3593889.1"/>
    </source>
</evidence>
<evidence type="ECO:0000256" key="5">
    <source>
        <dbReference type="ARBA" id="ARBA00023242"/>
    </source>
</evidence>
<dbReference type="InterPro" id="IPR011598">
    <property type="entry name" value="bHLH_dom"/>
</dbReference>
<dbReference type="PROSITE" id="PS50888">
    <property type="entry name" value="BHLH"/>
    <property type="match status" value="1"/>
</dbReference>
<dbReference type="SMART" id="SM00353">
    <property type="entry name" value="HLH"/>
    <property type="match status" value="1"/>
</dbReference>
<gene>
    <name evidence="9" type="ORF">CHS0354_011492</name>
</gene>
<dbReference type="SUPFAM" id="SSF47459">
    <property type="entry name" value="HLH, helix-loop-helix DNA-binding domain"/>
    <property type="match status" value="1"/>
</dbReference>
<feature type="coiled-coil region" evidence="6">
    <location>
        <begin position="131"/>
        <end position="158"/>
    </location>
</feature>
<dbReference type="Gene3D" id="4.10.280.10">
    <property type="entry name" value="Helix-loop-helix DNA-binding domain"/>
    <property type="match status" value="1"/>
</dbReference>
<dbReference type="PANTHER" id="PTHR15741">
    <property type="entry name" value="BASIC HELIX-LOOP-HELIX ZIP TRANSCRIPTION FACTOR"/>
    <property type="match status" value="1"/>
</dbReference>
<feature type="region of interest" description="Disordered" evidence="7">
    <location>
        <begin position="57"/>
        <end position="84"/>
    </location>
</feature>
<reference evidence="9" key="2">
    <citation type="journal article" date="2021" name="Genome Biol. Evol.">
        <title>Developing a high-quality reference genome for a parasitic bivalve with doubly uniparental inheritance (Bivalvia: Unionida).</title>
        <authorList>
            <person name="Smith C.H."/>
        </authorList>
    </citation>
    <scope>NUCLEOTIDE SEQUENCE</scope>
    <source>
        <strain evidence="9">CHS0354</strain>
        <tissue evidence="9">Mantle</tissue>
    </source>
</reference>
<feature type="region of interest" description="Disordered" evidence="7">
    <location>
        <begin position="292"/>
        <end position="338"/>
    </location>
</feature>
<dbReference type="InterPro" id="IPR052207">
    <property type="entry name" value="Max-like/E-box_TFs"/>
</dbReference>
<reference evidence="9" key="3">
    <citation type="submission" date="2023-05" db="EMBL/GenBank/DDBJ databases">
        <authorList>
            <person name="Smith C.H."/>
        </authorList>
    </citation>
    <scope>NUCLEOTIDE SEQUENCE</scope>
    <source>
        <strain evidence="9">CHS0354</strain>
        <tissue evidence="9">Mantle</tissue>
    </source>
</reference>
<keyword evidence="2" id="KW-0805">Transcription regulation</keyword>